<accession>A0A915HMH3</accession>
<dbReference type="AlphaFoldDB" id="A0A915HMH3"/>
<organism evidence="1 2">
    <name type="scientific">Romanomermis culicivorax</name>
    <name type="common">Nematode worm</name>
    <dbReference type="NCBI Taxonomy" id="13658"/>
    <lineage>
        <taxon>Eukaryota</taxon>
        <taxon>Metazoa</taxon>
        <taxon>Ecdysozoa</taxon>
        <taxon>Nematoda</taxon>
        <taxon>Enoplea</taxon>
        <taxon>Dorylaimia</taxon>
        <taxon>Mermithida</taxon>
        <taxon>Mermithoidea</taxon>
        <taxon>Mermithidae</taxon>
        <taxon>Romanomermis</taxon>
    </lineage>
</organism>
<protein>
    <submittedName>
        <fullName evidence="2">Uncharacterized protein</fullName>
    </submittedName>
</protein>
<reference evidence="2" key="1">
    <citation type="submission" date="2022-11" db="UniProtKB">
        <authorList>
            <consortium name="WormBaseParasite"/>
        </authorList>
    </citation>
    <scope>IDENTIFICATION</scope>
</reference>
<dbReference type="Proteomes" id="UP000887565">
    <property type="component" value="Unplaced"/>
</dbReference>
<proteinExistence type="predicted"/>
<sequence>MDAAHRRRIQFITIFNARSRGVGIFQEYTAAQKFVHSFFVEGAHGTPRTALQVVGAGFPKGFGKSQTENVGEDIVE</sequence>
<evidence type="ECO:0000313" key="1">
    <source>
        <dbReference type="Proteomes" id="UP000887565"/>
    </source>
</evidence>
<name>A0A915HMH3_ROMCU</name>
<dbReference type="WBParaSite" id="nRc.2.0.1.t02542-RA">
    <property type="protein sequence ID" value="nRc.2.0.1.t02542-RA"/>
    <property type="gene ID" value="nRc.2.0.1.g02542"/>
</dbReference>
<evidence type="ECO:0000313" key="2">
    <source>
        <dbReference type="WBParaSite" id="nRc.2.0.1.t02542-RA"/>
    </source>
</evidence>
<keyword evidence="1" id="KW-1185">Reference proteome</keyword>